<sequence length="596" mass="62853">MSKPACASIARPSLPKRAAKSPGRRSDAAAHVTSSLLWKRIMPSPSDPLLRGNNLSDVDSAATSRANLGLGAVDNTSDAGKPVSTAQAAALAAKLNTNGDGSLLAVTPTGGTATTLAAVAALATNSVQRIAWDPAKVVSGARLRIKPGTYLVTAPITFSNVVDCVIEWEPGAILRDNGRTVTGANGNATRLPYGVTFDASCSKIRWIGQGQLRTGSGFGGSSAGFFSATNWQERRPVLWFDGCKSVTFQSRIDGDPGPGYYEQSVYDAIQAELEVDRAPLSLDEKAGINARSFMVAFTACRDVSVDILSFGPSSKREPIFIGAGTESFHYQAYDDTNVVGTGSQATWASMLKAIGARRGDIGPISGVTVSTSSLVDVIGSDIVVHDIRMDCPGKLVDVSHEHGSRNQAMHNIVVRECSNGHADGVVFTSVTGNSDVADITRAPITGVRIVNCKGGVRLGNIKDATVLNHEYIDRPANDISLSGHQPQRIDYVNCVWRYTGAAGSNRDFTTSDRVRFIGCRWFVGAGDANPLSFRSNALAGSPAGSMEFHSCALDSSITHKITCDASFFSTDVAGVTITKGGFTPTLKNYLPTPTLL</sequence>
<feature type="region of interest" description="Disordered" evidence="1">
    <location>
        <begin position="1"/>
        <end position="28"/>
    </location>
</feature>
<evidence type="ECO:0008006" key="4">
    <source>
        <dbReference type="Google" id="ProtNLM"/>
    </source>
</evidence>
<evidence type="ECO:0000313" key="2">
    <source>
        <dbReference type="EMBL" id="MFD1330500.1"/>
    </source>
</evidence>
<comment type="caution">
    <text evidence="2">The sequence shown here is derived from an EMBL/GenBank/DDBJ whole genome shotgun (WGS) entry which is preliminary data.</text>
</comment>
<evidence type="ECO:0000313" key="3">
    <source>
        <dbReference type="Proteomes" id="UP001597171"/>
    </source>
</evidence>
<name>A0ABW3Z2W6_9HYPH</name>
<evidence type="ECO:0000256" key="1">
    <source>
        <dbReference type="SAM" id="MobiDB-lite"/>
    </source>
</evidence>
<dbReference type="SUPFAM" id="SSF51126">
    <property type="entry name" value="Pectin lyase-like"/>
    <property type="match status" value="1"/>
</dbReference>
<accession>A0ABW3Z2W6</accession>
<protein>
    <recommendedName>
        <fullName evidence="4">Right handed beta helix domain-containing protein</fullName>
    </recommendedName>
</protein>
<proteinExistence type="predicted"/>
<reference evidence="3" key="1">
    <citation type="journal article" date="2019" name="Int. J. Syst. Evol. Microbiol.">
        <title>The Global Catalogue of Microorganisms (GCM) 10K type strain sequencing project: providing services to taxonomists for standard genome sequencing and annotation.</title>
        <authorList>
            <consortium name="The Broad Institute Genomics Platform"/>
            <consortium name="The Broad Institute Genome Sequencing Center for Infectious Disease"/>
            <person name="Wu L."/>
            <person name="Ma J."/>
        </authorList>
    </citation>
    <scope>NUCLEOTIDE SEQUENCE [LARGE SCALE GENOMIC DNA]</scope>
    <source>
        <strain evidence="3">CCUG 61696</strain>
    </source>
</reference>
<dbReference type="Proteomes" id="UP001597171">
    <property type="component" value="Unassembled WGS sequence"/>
</dbReference>
<gene>
    <name evidence="2" type="ORF">ACFQ4O_00615</name>
</gene>
<dbReference type="Gene3D" id="2.160.20.10">
    <property type="entry name" value="Single-stranded right-handed beta-helix, Pectin lyase-like"/>
    <property type="match status" value="1"/>
</dbReference>
<dbReference type="InterPro" id="IPR011050">
    <property type="entry name" value="Pectin_lyase_fold/virulence"/>
</dbReference>
<dbReference type="InterPro" id="IPR012334">
    <property type="entry name" value="Pectin_lyas_fold"/>
</dbReference>
<keyword evidence="3" id="KW-1185">Reference proteome</keyword>
<dbReference type="RefSeq" id="WP_378773648.1">
    <property type="nucleotide sequence ID" value="NZ_JBHTMX010000002.1"/>
</dbReference>
<dbReference type="EMBL" id="JBHTMX010000002">
    <property type="protein sequence ID" value="MFD1330500.1"/>
    <property type="molecule type" value="Genomic_DNA"/>
</dbReference>
<organism evidence="2 3">
    <name type="scientific">Methylopila musalis</name>
    <dbReference type="NCBI Taxonomy" id="1134781"/>
    <lineage>
        <taxon>Bacteria</taxon>
        <taxon>Pseudomonadati</taxon>
        <taxon>Pseudomonadota</taxon>
        <taxon>Alphaproteobacteria</taxon>
        <taxon>Hyphomicrobiales</taxon>
        <taxon>Methylopilaceae</taxon>
        <taxon>Methylopila</taxon>
    </lineage>
</organism>